<sequence>MSAFEFHSKENSKDYVCYAVLLKFKGQTCMVCPYFMKER</sequence>
<dbReference type="EMBL" id="BK059134">
    <property type="protein sequence ID" value="DAE33467.1"/>
    <property type="molecule type" value="Genomic_DNA"/>
</dbReference>
<proteinExistence type="predicted"/>
<protein>
    <submittedName>
        <fullName evidence="1">Uncharacterized protein</fullName>
    </submittedName>
</protein>
<accession>A0A8S5RQK2</accession>
<name>A0A8S5RQK2_9VIRU</name>
<organism evidence="1">
    <name type="scientific">virus sp. ctQ5V6</name>
    <dbReference type="NCBI Taxonomy" id="2825815"/>
    <lineage>
        <taxon>Viruses</taxon>
    </lineage>
</organism>
<reference evidence="1" key="1">
    <citation type="journal article" date="2021" name="Proc. Natl. Acad. Sci. U.S.A.">
        <title>A Catalog of Tens of Thousands of Viruses from Human Metagenomes Reveals Hidden Associations with Chronic Diseases.</title>
        <authorList>
            <person name="Tisza M.J."/>
            <person name="Buck C.B."/>
        </authorList>
    </citation>
    <scope>NUCLEOTIDE SEQUENCE</scope>
    <source>
        <strain evidence="1">CtQ5V6</strain>
    </source>
</reference>
<evidence type="ECO:0000313" key="1">
    <source>
        <dbReference type="EMBL" id="DAE33467.1"/>
    </source>
</evidence>